<dbReference type="EMBL" id="VZRA01000004">
    <property type="protein sequence ID" value="KAB0669027.1"/>
    <property type="molecule type" value="Genomic_DNA"/>
</dbReference>
<comment type="caution">
    <text evidence="2">The sequence shown here is derived from an EMBL/GenBank/DDBJ whole genome shotgun (WGS) entry which is preliminary data.</text>
</comment>
<proteinExistence type="predicted"/>
<evidence type="ECO:0000313" key="2">
    <source>
        <dbReference type="EMBL" id="KAB0669027.1"/>
    </source>
</evidence>
<dbReference type="Pfam" id="PF24720">
    <property type="entry name" value="DUF7673"/>
    <property type="match status" value="1"/>
</dbReference>
<accession>A0ABQ6TL49</accession>
<dbReference type="Proteomes" id="UP000798046">
    <property type="component" value="Unassembled WGS sequence"/>
</dbReference>
<sequence length="143" mass="15907">MNRISPEEYAKAVVDCINLARQSTGGGRVAAQAILSAYNGDSFQLDVSGLCNLDNDNYETVLKVIRGRFEVGREPHEMVSDGGKIFRALWTQWERLELVERAKRECPDCNGRGAIFLNTNDDDDMTTKPCERCAGTGRICRCA</sequence>
<evidence type="ECO:0000313" key="3">
    <source>
        <dbReference type="Proteomes" id="UP000798046"/>
    </source>
</evidence>
<dbReference type="Gene3D" id="6.20.20.10">
    <property type="match status" value="1"/>
</dbReference>
<protein>
    <recommendedName>
        <fullName evidence="1">DUF7673 domain-containing protein</fullName>
    </recommendedName>
</protein>
<evidence type="ECO:0000259" key="1">
    <source>
        <dbReference type="Pfam" id="PF24720"/>
    </source>
</evidence>
<dbReference type="RefSeq" id="WP_151157658.1">
    <property type="nucleotide sequence ID" value="NZ_VZRA01000004.1"/>
</dbReference>
<reference evidence="2 3" key="1">
    <citation type="journal article" date="2020" name="Microorganisms">
        <title>Description of Three Novel Members in the Family Geobacteraceae, Oryzomonas japonicum gen. nov., sp. nov., Oryzomonas sagensis sp. nov., and Oryzomonas ruber sp. nov.</title>
        <authorList>
            <person name="Xu Z."/>
            <person name="Masuda Y."/>
            <person name="Hayakawa C."/>
            <person name="Ushijima N."/>
            <person name="Kawano K."/>
            <person name="Shiratori Y."/>
            <person name="Senoo K."/>
            <person name="Itoh H."/>
        </authorList>
    </citation>
    <scope>NUCLEOTIDE SEQUENCE [LARGE SCALE GENOMIC DNA]</scope>
    <source>
        <strain evidence="2 3">Red100</strain>
    </source>
</reference>
<organism evidence="2 3">
    <name type="scientific">Oryzomonas sagensis</name>
    <dbReference type="NCBI Taxonomy" id="2603857"/>
    <lineage>
        <taxon>Bacteria</taxon>
        <taxon>Pseudomonadati</taxon>
        <taxon>Thermodesulfobacteriota</taxon>
        <taxon>Desulfuromonadia</taxon>
        <taxon>Geobacterales</taxon>
        <taxon>Geobacteraceae</taxon>
        <taxon>Oryzomonas</taxon>
    </lineage>
</organism>
<feature type="domain" description="DUF7673" evidence="1">
    <location>
        <begin position="11"/>
        <end position="94"/>
    </location>
</feature>
<keyword evidence="3" id="KW-1185">Reference proteome</keyword>
<gene>
    <name evidence="2" type="ORF">F6V30_14415</name>
</gene>
<dbReference type="InterPro" id="IPR056090">
    <property type="entry name" value="DUF7673"/>
</dbReference>
<name>A0ABQ6TL49_9BACT</name>